<dbReference type="OrthoDB" id="79452at2759"/>
<dbReference type="GO" id="GO:0005096">
    <property type="term" value="F:GTPase activator activity"/>
    <property type="evidence" value="ECO:0007669"/>
    <property type="project" value="UniProtKB-KW"/>
</dbReference>
<sequence length="770" mass="85764">MSSPPESAPTPRVSTSDRTQQGPISIFDLHLRYLQDSYLSFFQERAKIEESYVDSLLRLHKKTKTIDTYLDHGTEPSSVRQVWSEVRDGLEREAQCRMAFVSALTVDVINPIVSLKETQDRTRKRIKDDLKESATAHQDYLDNVLPRLKRTYFKKCQDVEDNKLNALSPPPSGSTEASVALSPTRSNPNTNPVVTNPQPLRPLSRRASGHHPQSRNRSPSASNPLHDLANQGKRQLNQLMTFLDNKGGSLKEGVTGGKADTAVRSVRAKREADEADKEYRKGIHWLETLRLRRAKILEGAFQSLELFIDESALQIKNALEKYTANMLATSTTVARLASHAQSFITHVSPQKDLASVAALKPRYIKQSIPKRTLYTNYYVGDCNDLIFGVSLVDYATSRGLQDGEIPKLVRLCIEEVDKRGLNSEGIYRVSGRHAAVQEMMHQVERDEKNFQFYPSDDVFVIASLLKQYLRELPEPLFKFSLEDQEHVQNNFLFLRGRLRRLPAVHQATLKALVEHLARIAANSERNKMDPKNLAIIFGGVLFGEDELSKASDLLAMQTWKDSLMEDIIVHANILFDDRAGTIPSQKSLQSMTSLPVEAAIVPSSKSNSSSDSEYGSSYAQTSSALLRPEKLKAESSPTQDFAPRLPPRPGNSIHPSHRSANQSRVTDSETEDEAPPALPPRPKAKSEGQAIYTSEGSVSEPQSSPISERLDDSLIGTELTMPSAGPSSPTSVRSARVQRFDATHTDDSVETDVDQQTTPIRRSHETSSSS</sequence>
<name>A0A9Q5HSI5_SANBA</name>
<evidence type="ECO:0000256" key="2">
    <source>
        <dbReference type="SAM" id="MobiDB-lite"/>
    </source>
</evidence>
<dbReference type="AlphaFoldDB" id="A0A9Q5HSI5"/>
<feature type="compositionally biased region" description="Polar residues" evidence="2">
    <location>
        <begin position="691"/>
        <end position="706"/>
    </location>
</feature>
<dbReference type="Proteomes" id="UP000757232">
    <property type="component" value="Unassembled WGS sequence"/>
</dbReference>
<dbReference type="Pfam" id="PF00620">
    <property type="entry name" value="RhoGAP"/>
    <property type="match status" value="1"/>
</dbReference>
<dbReference type="PANTHER" id="PTHR23176">
    <property type="entry name" value="RHO/RAC/CDC GTPASE-ACTIVATING PROTEIN"/>
    <property type="match status" value="1"/>
</dbReference>
<dbReference type="SMART" id="SM00324">
    <property type="entry name" value="RhoGAP"/>
    <property type="match status" value="1"/>
</dbReference>
<accession>A0A9Q5HSI5</accession>
<dbReference type="CDD" id="cd00159">
    <property type="entry name" value="RhoGAP"/>
    <property type="match status" value="1"/>
</dbReference>
<feature type="compositionally biased region" description="Basic residues" evidence="2">
    <location>
        <begin position="203"/>
        <end position="214"/>
    </location>
</feature>
<dbReference type="Gene3D" id="1.10.555.10">
    <property type="entry name" value="Rho GTPase activation protein"/>
    <property type="match status" value="1"/>
</dbReference>
<feature type="domain" description="Rho-GAP" evidence="3">
    <location>
        <begin position="389"/>
        <end position="575"/>
    </location>
</feature>
<evidence type="ECO:0000313" key="5">
    <source>
        <dbReference type="Proteomes" id="UP000757232"/>
    </source>
</evidence>
<dbReference type="PROSITE" id="PS50238">
    <property type="entry name" value="RHOGAP"/>
    <property type="match status" value="1"/>
</dbReference>
<dbReference type="InterPro" id="IPR001060">
    <property type="entry name" value="FCH_dom"/>
</dbReference>
<feature type="compositionally biased region" description="Polar residues" evidence="2">
    <location>
        <begin position="173"/>
        <end position="186"/>
    </location>
</feature>
<proteinExistence type="predicted"/>
<dbReference type="GO" id="GO:0007165">
    <property type="term" value="P:signal transduction"/>
    <property type="evidence" value="ECO:0007669"/>
    <property type="project" value="InterPro"/>
</dbReference>
<gene>
    <name evidence="4" type="ORF">A7U60_g7838</name>
</gene>
<feature type="region of interest" description="Disordered" evidence="2">
    <location>
        <begin position="602"/>
        <end position="621"/>
    </location>
</feature>
<keyword evidence="5" id="KW-1185">Reference proteome</keyword>
<feature type="compositionally biased region" description="Low complexity" evidence="2">
    <location>
        <begin position="603"/>
        <end position="617"/>
    </location>
</feature>
<feature type="compositionally biased region" description="Low complexity" evidence="2">
    <location>
        <begin position="187"/>
        <end position="198"/>
    </location>
</feature>
<dbReference type="EMBL" id="LNZH02000211">
    <property type="protein sequence ID" value="OCB85211.1"/>
    <property type="molecule type" value="Genomic_DNA"/>
</dbReference>
<evidence type="ECO:0000256" key="1">
    <source>
        <dbReference type="ARBA" id="ARBA00022468"/>
    </source>
</evidence>
<feature type="region of interest" description="Disordered" evidence="2">
    <location>
        <begin position="162"/>
        <end position="228"/>
    </location>
</feature>
<dbReference type="PANTHER" id="PTHR23176:SF134">
    <property type="entry name" value="RHO-TYPE GTPASE-ACTIVATING PROTEIN"/>
    <property type="match status" value="1"/>
</dbReference>
<comment type="caution">
    <text evidence="4">The sequence shown here is derived from an EMBL/GenBank/DDBJ whole genome shotgun (WGS) entry which is preliminary data.</text>
</comment>
<dbReference type="SUPFAM" id="SSF103657">
    <property type="entry name" value="BAR/IMD domain-like"/>
    <property type="match status" value="1"/>
</dbReference>
<dbReference type="InterPro" id="IPR050729">
    <property type="entry name" value="Rho-GAP"/>
</dbReference>
<dbReference type="Pfam" id="PF00611">
    <property type="entry name" value="FCH"/>
    <property type="match status" value="1"/>
</dbReference>
<feature type="region of interest" description="Disordered" evidence="2">
    <location>
        <begin position="630"/>
        <end position="770"/>
    </location>
</feature>
<feature type="compositionally biased region" description="Polar residues" evidence="2">
    <location>
        <begin position="754"/>
        <end position="770"/>
    </location>
</feature>
<protein>
    <recommendedName>
        <fullName evidence="3">Rho-GAP domain-containing protein</fullName>
    </recommendedName>
</protein>
<reference evidence="4" key="1">
    <citation type="submission" date="2016-06" db="EMBL/GenBank/DDBJ databases">
        <title>Draft Genome sequence of the fungus Inonotus baumii.</title>
        <authorList>
            <person name="Zhu H."/>
            <person name="Lin W."/>
        </authorList>
    </citation>
    <scope>NUCLEOTIDE SEQUENCE</scope>
    <source>
        <strain evidence="4">821</strain>
    </source>
</reference>
<dbReference type="SUPFAM" id="SSF48350">
    <property type="entry name" value="GTPase activation domain, GAP"/>
    <property type="match status" value="1"/>
</dbReference>
<dbReference type="InterPro" id="IPR000198">
    <property type="entry name" value="RhoGAP_dom"/>
</dbReference>
<keyword evidence="1" id="KW-0343">GTPase activation</keyword>
<dbReference type="Gene3D" id="1.20.1270.60">
    <property type="entry name" value="Arfaptin homology (AH) domain/BAR domain"/>
    <property type="match status" value="1"/>
</dbReference>
<evidence type="ECO:0000259" key="3">
    <source>
        <dbReference type="PROSITE" id="PS50238"/>
    </source>
</evidence>
<dbReference type="GO" id="GO:0005737">
    <property type="term" value="C:cytoplasm"/>
    <property type="evidence" value="ECO:0007669"/>
    <property type="project" value="TreeGrafter"/>
</dbReference>
<feature type="compositionally biased region" description="Basic and acidic residues" evidence="2">
    <location>
        <begin position="738"/>
        <end position="747"/>
    </location>
</feature>
<dbReference type="InterPro" id="IPR008936">
    <property type="entry name" value="Rho_GTPase_activation_prot"/>
</dbReference>
<organism evidence="4 5">
    <name type="scientific">Sanghuangporus baumii</name>
    <name type="common">Phellinus baumii</name>
    <dbReference type="NCBI Taxonomy" id="108892"/>
    <lineage>
        <taxon>Eukaryota</taxon>
        <taxon>Fungi</taxon>
        <taxon>Dikarya</taxon>
        <taxon>Basidiomycota</taxon>
        <taxon>Agaricomycotina</taxon>
        <taxon>Agaricomycetes</taxon>
        <taxon>Hymenochaetales</taxon>
        <taxon>Hymenochaetaceae</taxon>
        <taxon>Sanghuangporus</taxon>
    </lineage>
</organism>
<dbReference type="InterPro" id="IPR027267">
    <property type="entry name" value="AH/BAR_dom_sf"/>
</dbReference>
<evidence type="ECO:0000313" key="4">
    <source>
        <dbReference type="EMBL" id="OCB85211.1"/>
    </source>
</evidence>